<evidence type="ECO:0000256" key="2">
    <source>
        <dbReference type="ARBA" id="ARBA00022729"/>
    </source>
</evidence>
<evidence type="ECO:0000256" key="3">
    <source>
        <dbReference type="ARBA" id="ARBA00023002"/>
    </source>
</evidence>
<keyword evidence="4" id="KW-1015">Disulfide bond</keyword>
<evidence type="ECO:0000313" key="7">
    <source>
        <dbReference type="EMBL" id="OGC51535.1"/>
    </source>
</evidence>
<accession>A0A1F4V2V6</accession>
<feature type="domain" description="Thioredoxin-like fold" evidence="6">
    <location>
        <begin position="111"/>
        <end position="223"/>
    </location>
</feature>
<evidence type="ECO:0000256" key="1">
    <source>
        <dbReference type="ARBA" id="ARBA00005791"/>
    </source>
</evidence>
<keyword evidence="5" id="KW-0676">Redox-active center</keyword>
<comment type="caution">
    <text evidence="7">The sequence shown here is derived from an EMBL/GenBank/DDBJ whole genome shotgun (WGS) entry which is preliminary data.</text>
</comment>
<dbReference type="AlphaFoldDB" id="A0A1F4V2V6"/>
<keyword evidence="3" id="KW-0560">Oxidoreductase</keyword>
<proteinExistence type="inferred from homology"/>
<feature type="domain" description="Thioredoxin-like fold" evidence="6">
    <location>
        <begin position="65"/>
        <end position="94"/>
    </location>
</feature>
<evidence type="ECO:0000313" key="8">
    <source>
        <dbReference type="Proteomes" id="UP000178771"/>
    </source>
</evidence>
<reference evidence="7 8" key="1">
    <citation type="journal article" date="2016" name="Nat. Commun.">
        <title>Thousands of microbial genomes shed light on interconnected biogeochemical processes in an aquifer system.</title>
        <authorList>
            <person name="Anantharaman K."/>
            <person name="Brown C.T."/>
            <person name="Hug L.A."/>
            <person name="Sharon I."/>
            <person name="Castelle C.J."/>
            <person name="Probst A.J."/>
            <person name="Thomas B.C."/>
            <person name="Singh A."/>
            <person name="Wilkins M.J."/>
            <person name="Karaoz U."/>
            <person name="Brodie E.L."/>
            <person name="Williams K.H."/>
            <person name="Hubbard S.S."/>
            <person name="Banfield J.F."/>
        </authorList>
    </citation>
    <scope>NUCLEOTIDE SEQUENCE [LARGE SCALE GENOMIC DNA]</scope>
</reference>
<dbReference type="EMBL" id="MEVH01000020">
    <property type="protein sequence ID" value="OGC51535.1"/>
    <property type="molecule type" value="Genomic_DNA"/>
</dbReference>
<protein>
    <recommendedName>
        <fullName evidence="6">Thioredoxin-like fold domain-containing protein</fullName>
    </recommendedName>
</protein>
<gene>
    <name evidence="7" type="ORF">A2982_02925</name>
</gene>
<dbReference type="Gene3D" id="3.40.30.10">
    <property type="entry name" value="Glutaredoxin"/>
    <property type="match status" value="1"/>
</dbReference>
<dbReference type="GO" id="GO:0016491">
    <property type="term" value="F:oxidoreductase activity"/>
    <property type="evidence" value="ECO:0007669"/>
    <property type="project" value="UniProtKB-KW"/>
</dbReference>
<dbReference type="Proteomes" id="UP000178771">
    <property type="component" value="Unassembled WGS sequence"/>
</dbReference>
<dbReference type="Pfam" id="PF13462">
    <property type="entry name" value="Thioredoxin_4"/>
    <property type="match status" value="2"/>
</dbReference>
<evidence type="ECO:0000256" key="5">
    <source>
        <dbReference type="ARBA" id="ARBA00023284"/>
    </source>
</evidence>
<sequence length="276" mass="30074">MYMAEKSNLLVPASIVVAGLFIATAVILSNNGLIQIGQKPETAGTASGDETNTDPVSQTIKVSADDDPVLGNQDAPVTLIEFSDYECPYCGASAGTNADLISQFKSQDPNWKPAYPELLKNYIETGKVKYIFRDMPLPFHDPAATREAMAANCARDQGGDEAYYKYHDELFKLSKYNGQTPADVIDTAAGTIGLDIDAFKSCVSSEKFKDEINKDKEDFQRLSNEAVSKKMVDRGLGTPTYFIDKSTDFNEIDGTLISGSQSYAVFSSIIESMLSE</sequence>
<comment type="similarity">
    <text evidence="1">Belongs to the thioredoxin family. DsbA subfamily.</text>
</comment>
<dbReference type="InterPro" id="IPR036249">
    <property type="entry name" value="Thioredoxin-like_sf"/>
</dbReference>
<dbReference type="SUPFAM" id="SSF52833">
    <property type="entry name" value="Thioredoxin-like"/>
    <property type="match status" value="1"/>
</dbReference>
<dbReference type="InterPro" id="IPR012336">
    <property type="entry name" value="Thioredoxin-like_fold"/>
</dbReference>
<keyword evidence="2" id="KW-0732">Signal</keyword>
<dbReference type="STRING" id="1802624.A2982_02925"/>
<dbReference type="PANTHER" id="PTHR13887:SF14">
    <property type="entry name" value="DISULFIDE BOND FORMATION PROTEIN D"/>
    <property type="match status" value="1"/>
</dbReference>
<organism evidence="7 8">
    <name type="scientific">candidate division WWE3 bacterium RIFCSPLOWO2_01_FULL_39_13</name>
    <dbReference type="NCBI Taxonomy" id="1802624"/>
    <lineage>
        <taxon>Bacteria</taxon>
        <taxon>Katanobacteria</taxon>
    </lineage>
</organism>
<name>A0A1F4V2V6_UNCKA</name>
<evidence type="ECO:0000256" key="4">
    <source>
        <dbReference type="ARBA" id="ARBA00023157"/>
    </source>
</evidence>
<evidence type="ECO:0000259" key="6">
    <source>
        <dbReference type="Pfam" id="PF13462"/>
    </source>
</evidence>
<dbReference type="PANTHER" id="PTHR13887">
    <property type="entry name" value="GLUTATHIONE S-TRANSFERASE KAPPA"/>
    <property type="match status" value="1"/>
</dbReference>